<dbReference type="Pfam" id="PF20700">
    <property type="entry name" value="Mutator"/>
    <property type="match status" value="1"/>
</dbReference>
<keyword evidence="3" id="KW-1185">Reference proteome</keyword>
<reference evidence="2" key="2">
    <citation type="submission" date="2020-11" db="EMBL/GenBank/DDBJ databases">
        <authorList>
            <person name="McCartney M.A."/>
            <person name="Auch B."/>
            <person name="Kono T."/>
            <person name="Mallez S."/>
            <person name="Becker A."/>
            <person name="Gohl D.M."/>
            <person name="Silverstein K.A.T."/>
            <person name="Koren S."/>
            <person name="Bechman K.B."/>
            <person name="Herman A."/>
            <person name="Abrahante J.E."/>
            <person name="Garbe J."/>
        </authorList>
    </citation>
    <scope>NUCLEOTIDE SEQUENCE</scope>
    <source>
        <strain evidence="2">Duluth1</strain>
        <tissue evidence="2">Whole animal</tissue>
    </source>
</reference>
<feature type="domain" description="Mutator-like transposase" evidence="1">
    <location>
        <begin position="1"/>
        <end position="111"/>
    </location>
</feature>
<dbReference type="Proteomes" id="UP000828390">
    <property type="component" value="Unassembled WGS sequence"/>
</dbReference>
<evidence type="ECO:0000259" key="1">
    <source>
        <dbReference type="Pfam" id="PF20700"/>
    </source>
</evidence>
<protein>
    <recommendedName>
        <fullName evidence="1">Mutator-like transposase domain-containing protein</fullName>
    </recommendedName>
</protein>
<proteinExistence type="predicted"/>
<gene>
    <name evidence="2" type="ORF">DPMN_064030</name>
</gene>
<dbReference type="AlphaFoldDB" id="A0A9D4HKT2"/>
<comment type="caution">
    <text evidence="2">The sequence shown here is derived from an EMBL/GenBank/DDBJ whole genome shotgun (WGS) entry which is preliminary data.</text>
</comment>
<organism evidence="2 3">
    <name type="scientific">Dreissena polymorpha</name>
    <name type="common">Zebra mussel</name>
    <name type="synonym">Mytilus polymorpha</name>
    <dbReference type="NCBI Taxonomy" id="45954"/>
    <lineage>
        <taxon>Eukaryota</taxon>
        <taxon>Metazoa</taxon>
        <taxon>Spiralia</taxon>
        <taxon>Lophotrochozoa</taxon>
        <taxon>Mollusca</taxon>
        <taxon>Bivalvia</taxon>
        <taxon>Autobranchia</taxon>
        <taxon>Heteroconchia</taxon>
        <taxon>Euheterodonta</taxon>
        <taxon>Imparidentia</taxon>
        <taxon>Neoheterodontei</taxon>
        <taxon>Myida</taxon>
        <taxon>Dreissenoidea</taxon>
        <taxon>Dreissenidae</taxon>
        <taxon>Dreissena</taxon>
    </lineage>
</organism>
<reference evidence="2" key="1">
    <citation type="journal article" date="2019" name="bioRxiv">
        <title>The Genome of the Zebra Mussel, Dreissena polymorpha: A Resource for Invasive Species Research.</title>
        <authorList>
            <person name="McCartney M.A."/>
            <person name="Auch B."/>
            <person name="Kono T."/>
            <person name="Mallez S."/>
            <person name="Zhang Y."/>
            <person name="Obille A."/>
            <person name="Becker A."/>
            <person name="Abrahante J.E."/>
            <person name="Garbe J."/>
            <person name="Badalamenti J.P."/>
            <person name="Herman A."/>
            <person name="Mangelson H."/>
            <person name="Liachko I."/>
            <person name="Sullivan S."/>
            <person name="Sone E.D."/>
            <person name="Koren S."/>
            <person name="Silverstein K.A.T."/>
            <person name="Beckman K.B."/>
            <person name="Gohl D.M."/>
        </authorList>
    </citation>
    <scope>NUCLEOTIDE SEQUENCE</scope>
    <source>
        <strain evidence="2">Duluth1</strain>
        <tissue evidence="2">Whole animal</tissue>
    </source>
</reference>
<evidence type="ECO:0000313" key="3">
    <source>
        <dbReference type="Proteomes" id="UP000828390"/>
    </source>
</evidence>
<evidence type="ECO:0000313" key="2">
    <source>
        <dbReference type="EMBL" id="KAH3721113.1"/>
    </source>
</evidence>
<dbReference type="InterPro" id="IPR049012">
    <property type="entry name" value="Mutator_transp_dom"/>
</dbReference>
<sequence length="128" mass="14459">MEADVDGELVKEVKKENVNISVMTMGDDCTSLARIRQELAHSVENLSDLNDAVKHLGNSLYSLQKKNKVLSTKVIKHLHKCLNYALAYNKGNDDDWKAALKQTVPHLFGDNQSIIWSVVWLSKRPIDL</sequence>
<dbReference type="EMBL" id="JAIWYP010000013">
    <property type="protein sequence ID" value="KAH3721113.1"/>
    <property type="molecule type" value="Genomic_DNA"/>
</dbReference>
<name>A0A9D4HKT2_DREPO</name>
<accession>A0A9D4HKT2</accession>